<dbReference type="InterPro" id="IPR002130">
    <property type="entry name" value="Cyclophilin-type_PPIase_dom"/>
</dbReference>
<dbReference type="EC" id="5.2.1.8" evidence="5"/>
<dbReference type="InterPro" id="IPR029000">
    <property type="entry name" value="Cyclophilin-like_dom_sf"/>
</dbReference>
<comment type="function">
    <text evidence="5">PPIases accelerate the folding of proteins. It catalyzes the cis-trans isomerization of proline imidic peptide bonds in oligopeptides.</text>
</comment>
<keyword evidence="6" id="KW-1185">Reference proteome</keyword>
<evidence type="ECO:0000256" key="1">
    <source>
        <dbReference type="ARBA" id="ARBA00000971"/>
    </source>
</evidence>
<dbReference type="CDD" id="cd01928">
    <property type="entry name" value="Cyclophilin_PPIL3_like"/>
    <property type="match status" value="1"/>
</dbReference>
<evidence type="ECO:0000313" key="6">
    <source>
        <dbReference type="Proteomes" id="UP000515146"/>
    </source>
</evidence>
<accession>A0A6P6Y954</accession>
<dbReference type="GO" id="GO:0006457">
    <property type="term" value="P:protein folding"/>
    <property type="evidence" value="ECO:0007669"/>
    <property type="project" value="InterPro"/>
</dbReference>
<evidence type="ECO:0000313" key="7">
    <source>
        <dbReference type="RefSeq" id="XP_027201099.1"/>
    </source>
</evidence>
<dbReference type="OMA" id="VPFHRVM"/>
<dbReference type="SUPFAM" id="SSF50891">
    <property type="entry name" value="Cyclophilin-like"/>
    <property type="match status" value="1"/>
</dbReference>
<dbReference type="RefSeq" id="XP_027201099.1">
    <property type="nucleotide sequence ID" value="XM_027345298.1"/>
</dbReference>
<keyword evidence="3 5" id="KW-0413">Isomerase</keyword>
<dbReference type="PRINTS" id="PR00153">
    <property type="entry name" value="CSAPPISMRASE"/>
</dbReference>
<dbReference type="GO" id="GO:0071013">
    <property type="term" value="C:catalytic step 2 spliceosome"/>
    <property type="evidence" value="ECO:0007669"/>
    <property type="project" value="TreeGrafter"/>
</dbReference>
<dbReference type="FunCoup" id="A0A6P6Y954">
    <property type="interactions" value="1560"/>
</dbReference>
<dbReference type="AlphaFoldDB" id="A0A6P6Y954"/>
<name>A0A6P6Y954_DERPT</name>
<dbReference type="InterPro" id="IPR044666">
    <property type="entry name" value="Cyclophilin_A-like"/>
</dbReference>
<evidence type="ECO:0000256" key="4">
    <source>
        <dbReference type="ARBA" id="ARBA00038286"/>
    </source>
</evidence>
<dbReference type="InterPro" id="IPR020892">
    <property type="entry name" value="Cyclophilin-type_PPIase_CS"/>
</dbReference>
<evidence type="ECO:0000256" key="5">
    <source>
        <dbReference type="RuleBase" id="RU363019"/>
    </source>
</evidence>
<dbReference type="GO" id="GO:0003755">
    <property type="term" value="F:peptidyl-prolyl cis-trans isomerase activity"/>
    <property type="evidence" value="ECO:0007669"/>
    <property type="project" value="UniProtKB-UniRule"/>
</dbReference>
<dbReference type="OrthoDB" id="271386at2759"/>
<gene>
    <name evidence="7" type="primary">LOC113795110</name>
</gene>
<comment type="similarity">
    <text evidence="4">Belongs to the cyclophilin-type PPIase family. PPIL3 subfamily.</text>
</comment>
<dbReference type="Proteomes" id="UP000515146">
    <property type="component" value="Unplaced"/>
</dbReference>
<dbReference type="PROSITE" id="PS50072">
    <property type="entry name" value="CSA_PPIASE_2"/>
    <property type="match status" value="1"/>
</dbReference>
<proteinExistence type="inferred from homology"/>
<evidence type="ECO:0000256" key="2">
    <source>
        <dbReference type="ARBA" id="ARBA00023110"/>
    </source>
</evidence>
<evidence type="ECO:0000256" key="3">
    <source>
        <dbReference type="ARBA" id="ARBA00023235"/>
    </source>
</evidence>
<protein>
    <recommendedName>
        <fullName evidence="5">Peptidyl-prolyl cis-trans isomerase</fullName>
        <shortName evidence="5">PPIase</shortName>
        <ecNumber evidence="5">5.2.1.8</ecNumber>
    </recommendedName>
</protein>
<dbReference type="PANTHER" id="PTHR45625">
    <property type="entry name" value="PEPTIDYL-PROLYL CIS-TRANS ISOMERASE-RELATED"/>
    <property type="match status" value="1"/>
</dbReference>
<dbReference type="InParanoid" id="A0A6P6Y954"/>
<dbReference type="PIRSF" id="PIRSF001467">
    <property type="entry name" value="Peptidylpro_ismrse"/>
    <property type="match status" value="1"/>
</dbReference>
<reference evidence="7" key="1">
    <citation type="submission" date="2025-08" db="UniProtKB">
        <authorList>
            <consortium name="RefSeq"/>
        </authorList>
    </citation>
    <scope>IDENTIFICATION</scope>
    <source>
        <strain evidence="7">Airmid</strain>
    </source>
</reference>
<dbReference type="Pfam" id="PF00160">
    <property type="entry name" value="Pro_isomerase"/>
    <property type="match status" value="1"/>
</dbReference>
<dbReference type="FunFam" id="2.40.100.10:FF:000012">
    <property type="entry name" value="Peptidyl-prolyl cis-trans isomerase"/>
    <property type="match status" value="1"/>
</dbReference>
<sequence>MSVTLHTDLGDIKLELFCEKCPKTCENFLALCASDYYNGCIFHRNIKGFMVQTGDPTGTGKNGQSIWGKKFDDELHEDLKHSQRGIVSMANNGPNTNGSQFFITYAGQSHLDLKYTIFAKLIDGMDTLNDLEKLPVNPKNYRPLKDVHLNCVTIHANPFADPNVAQ</sequence>
<dbReference type="InterPro" id="IPR024936">
    <property type="entry name" value="Cyclophilin-type_PPIase"/>
</dbReference>
<dbReference type="PROSITE" id="PS00170">
    <property type="entry name" value="CSA_PPIASE_1"/>
    <property type="match status" value="1"/>
</dbReference>
<keyword evidence="2 5" id="KW-0697">Rotamase</keyword>
<comment type="catalytic activity">
    <reaction evidence="1 5">
        <text>[protein]-peptidylproline (omega=180) = [protein]-peptidylproline (omega=0)</text>
        <dbReference type="Rhea" id="RHEA:16237"/>
        <dbReference type="Rhea" id="RHEA-COMP:10747"/>
        <dbReference type="Rhea" id="RHEA-COMP:10748"/>
        <dbReference type="ChEBI" id="CHEBI:83833"/>
        <dbReference type="ChEBI" id="CHEBI:83834"/>
        <dbReference type="EC" id="5.2.1.8"/>
    </reaction>
</comment>
<dbReference type="PANTHER" id="PTHR45625:SF2">
    <property type="entry name" value="PEPTIDYL-PROLYL CIS-TRANS ISOMERASE-LIKE 3"/>
    <property type="match status" value="1"/>
</dbReference>
<organism evidence="6 7">
    <name type="scientific">Dermatophagoides pteronyssinus</name>
    <name type="common">European house dust mite</name>
    <dbReference type="NCBI Taxonomy" id="6956"/>
    <lineage>
        <taxon>Eukaryota</taxon>
        <taxon>Metazoa</taxon>
        <taxon>Ecdysozoa</taxon>
        <taxon>Arthropoda</taxon>
        <taxon>Chelicerata</taxon>
        <taxon>Arachnida</taxon>
        <taxon>Acari</taxon>
        <taxon>Acariformes</taxon>
        <taxon>Sarcoptiformes</taxon>
        <taxon>Astigmata</taxon>
        <taxon>Psoroptidia</taxon>
        <taxon>Analgoidea</taxon>
        <taxon>Pyroglyphidae</taxon>
        <taxon>Dermatophagoidinae</taxon>
        <taxon>Dermatophagoides</taxon>
    </lineage>
</organism>
<dbReference type="GeneID" id="113795110"/>
<dbReference type="KEGG" id="dpte:113795110"/>
<dbReference type="Gene3D" id="2.40.100.10">
    <property type="entry name" value="Cyclophilin-like"/>
    <property type="match status" value="1"/>
</dbReference>